<keyword evidence="4" id="KW-1185">Reference proteome</keyword>
<reference evidence="4" key="1">
    <citation type="journal article" date="2019" name="Int. J. Syst. Evol. Microbiol.">
        <title>The Global Catalogue of Microorganisms (GCM) 10K type strain sequencing project: providing services to taxonomists for standard genome sequencing and annotation.</title>
        <authorList>
            <consortium name="The Broad Institute Genomics Platform"/>
            <consortium name="The Broad Institute Genome Sequencing Center for Infectious Disease"/>
            <person name="Wu L."/>
            <person name="Ma J."/>
        </authorList>
    </citation>
    <scope>NUCLEOTIDE SEQUENCE [LARGE SCALE GENOMIC DNA]</scope>
    <source>
        <strain evidence="4">JCM 32304</strain>
    </source>
</reference>
<keyword evidence="2" id="KW-0472">Membrane</keyword>
<dbReference type="EMBL" id="BMQV01000026">
    <property type="protein sequence ID" value="GGP58369.1"/>
    <property type="molecule type" value="Genomic_DNA"/>
</dbReference>
<feature type="region of interest" description="Disordered" evidence="1">
    <location>
        <begin position="68"/>
        <end position="87"/>
    </location>
</feature>
<evidence type="ECO:0000256" key="2">
    <source>
        <dbReference type="SAM" id="Phobius"/>
    </source>
</evidence>
<gene>
    <name evidence="3" type="ORF">GCM10009409_25370</name>
</gene>
<comment type="caution">
    <text evidence="3">The sequence shown here is derived from an EMBL/GenBank/DDBJ whole genome shotgun (WGS) entry which is preliminary data.</text>
</comment>
<feature type="transmembrane region" description="Helical" evidence="2">
    <location>
        <begin position="6"/>
        <end position="26"/>
    </location>
</feature>
<evidence type="ECO:0000256" key="1">
    <source>
        <dbReference type="SAM" id="MobiDB-lite"/>
    </source>
</evidence>
<organism evidence="3 4">
    <name type="scientific">Shewanella saliphila</name>
    <dbReference type="NCBI Taxonomy" id="2282698"/>
    <lineage>
        <taxon>Bacteria</taxon>
        <taxon>Pseudomonadati</taxon>
        <taxon>Pseudomonadota</taxon>
        <taxon>Gammaproteobacteria</taxon>
        <taxon>Alteromonadales</taxon>
        <taxon>Shewanellaceae</taxon>
        <taxon>Shewanella</taxon>
    </lineage>
</organism>
<proteinExistence type="predicted"/>
<evidence type="ECO:0000313" key="4">
    <source>
        <dbReference type="Proteomes" id="UP000654367"/>
    </source>
</evidence>
<keyword evidence="2" id="KW-1133">Transmembrane helix</keyword>
<accession>A0ABQ2Q8G3</accession>
<sequence>MDLLFIIYFALAIYFVLSLVISVFLAKRGDLDNVQKSAQIVLVWLIPYFAAIALWQFNKSQDQAVCKHSNFGGGPRDSSGAGSDGNH</sequence>
<evidence type="ECO:0008006" key="5">
    <source>
        <dbReference type="Google" id="ProtNLM"/>
    </source>
</evidence>
<feature type="transmembrane region" description="Helical" evidence="2">
    <location>
        <begin position="38"/>
        <end position="57"/>
    </location>
</feature>
<keyword evidence="2" id="KW-0812">Transmembrane</keyword>
<dbReference type="Proteomes" id="UP000654367">
    <property type="component" value="Unassembled WGS sequence"/>
</dbReference>
<protein>
    <recommendedName>
        <fullName evidence="5">Cardiolipin synthase N-terminal domain-containing protein</fullName>
    </recommendedName>
</protein>
<name>A0ABQ2Q8G3_9GAMM</name>
<dbReference type="RefSeq" id="WP_188920913.1">
    <property type="nucleotide sequence ID" value="NZ_BMQV01000026.1"/>
</dbReference>
<evidence type="ECO:0000313" key="3">
    <source>
        <dbReference type="EMBL" id="GGP58369.1"/>
    </source>
</evidence>